<organism evidence="2 3">
    <name type="scientific">Catenaria anguillulae PL171</name>
    <dbReference type="NCBI Taxonomy" id="765915"/>
    <lineage>
        <taxon>Eukaryota</taxon>
        <taxon>Fungi</taxon>
        <taxon>Fungi incertae sedis</taxon>
        <taxon>Blastocladiomycota</taxon>
        <taxon>Blastocladiomycetes</taxon>
        <taxon>Blastocladiales</taxon>
        <taxon>Catenariaceae</taxon>
        <taxon>Catenaria</taxon>
    </lineage>
</organism>
<evidence type="ECO:0000313" key="3">
    <source>
        <dbReference type="Proteomes" id="UP000193411"/>
    </source>
</evidence>
<keyword evidence="3" id="KW-1185">Reference proteome</keyword>
<name>A0A1Y2HQP9_9FUNG</name>
<protein>
    <submittedName>
        <fullName evidence="2">Uncharacterized protein</fullName>
    </submittedName>
</protein>
<comment type="caution">
    <text evidence="2">The sequence shown here is derived from an EMBL/GenBank/DDBJ whole genome shotgun (WGS) entry which is preliminary data.</text>
</comment>
<gene>
    <name evidence="2" type="ORF">BCR44DRAFT_1091416</name>
</gene>
<evidence type="ECO:0000256" key="1">
    <source>
        <dbReference type="SAM" id="Phobius"/>
    </source>
</evidence>
<keyword evidence="1" id="KW-0472">Membrane</keyword>
<proteinExistence type="predicted"/>
<feature type="transmembrane region" description="Helical" evidence="1">
    <location>
        <begin position="42"/>
        <end position="62"/>
    </location>
</feature>
<dbReference type="EMBL" id="MCFL01000019">
    <property type="protein sequence ID" value="ORZ36003.1"/>
    <property type="molecule type" value="Genomic_DNA"/>
</dbReference>
<dbReference type="AlphaFoldDB" id="A0A1Y2HQP9"/>
<keyword evidence="1" id="KW-0812">Transmembrane</keyword>
<sequence>MLRQRLTNTLGERLCSNLRGILCCGSSVQYLRREVSLLGRHLLLFALLLRLVIATLANAPVLHAQATETKYSGTLRRSAIVSS</sequence>
<accession>A0A1Y2HQP9</accession>
<evidence type="ECO:0000313" key="2">
    <source>
        <dbReference type="EMBL" id="ORZ36003.1"/>
    </source>
</evidence>
<dbReference type="Proteomes" id="UP000193411">
    <property type="component" value="Unassembled WGS sequence"/>
</dbReference>
<keyword evidence="1" id="KW-1133">Transmembrane helix</keyword>
<reference evidence="2 3" key="1">
    <citation type="submission" date="2016-07" db="EMBL/GenBank/DDBJ databases">
        <title>Pervasive Adenine N6-methylation of Active Genes in Fungi.</title>
        <authorList>
            <consortium name="DOE Joint Genome Institute"/>
            <person name="Mondo S.J."/>
            <person name="Dannebaum R.O."/>
            <person name="Kuo R.C."/>
            <person name="Labutti K."/>
            <person name="Haridas S."/>
            <person name="Kuo A."/>
            <person name="Salamov A."/>
            <person name="Ahrendt S.R."/>
            <person name="Lipzen A."/>
            <person name="Sullivan W."/>
            <person name="Andreopoulos W.B."/>
            <person name="Clum A."/>
            <person name="Lindquist E."/>
            <person name="Daum C."/>
            <person name="Ramamoorthy G.K."/>
            <person name="Gryganskyi A."/>
            <person name="Culley D."/>
            <person name="Magnuson J.K."/>
            <person name="James T.Y."/>
            <person name="O'Malley M.A."/>
            <person name="Stajich J.E."/>
            <person name="Spatafora J.W."/>
            <person name="Visel A."/>
            <person name="Grigoriev I.V."/>
        </authorList>
    </citation>
    <scope>NUCLEOTIDE SEQUENCE [LARGE SCALE GENOMIC DNA]</scope>
    <source>
        <strain evidence="2 3">PL171</strain>
    </source>
</reference>